<dbReference type="PROSITE" id="PS51767">
    <property type="entry name" value="PEPTIDASE_A1"/>
    <property type="match status" value="1"/>
</dbReference>
<dbReference type="Pfam" id="PF00026">
    <property type="entry name" value="Asp"/>
    <property type="match status" value="1"/>
</dbReference>
<feature type="chain" id="PRO_5042039218" description="Peptidase A1 domain-containing protein" evidence="3">
    <location>
        <begin position="28"/>
        <end position="288"/>
    </location>
</feature>
<keyword evidence="6" id="KW-1185">Reference proteome</keyword>
<dbReference type="Proteomes" id="UP001231189">
    <property type="component" value="Unassembled WGS sequence"/>
</dbReference>
<name>A0AAD8SYG4_LOLMU</name>
<comment type="similarity">
    <text evidence="1 2">Belongs to the peptidase A1 family.</text>
</comment>
<feature type="signal peptide" evidence="3">
    <location>
        <begin position="1"/>
        <end position="27"/>
    </location>
</feature>
<keyword evidence="2" id="KW-0645">Protease</keyword>
<dbReference type="AlphaFoldDB" id="A0AAD8SYG4"/>
<dbReference type="InterPro" id="IPR001969">
    <property type="entry name" value="Aspartic_peptidase_AS"/>
</dbReference>
<evidence type="ECO:0000256" key="3">
    <source>
        <dbReference type="SAM" id="SignalP"/>
    </source>
</evidence>
<gene>
    <name evidence="5" type="ORF">QYE76_054371</name>
</gene>
<sequence>MGTGRVALHHQLFLLSVVLLVGTPAEGLVRVTLKKLPVGENLLVTGEDAQSLLAQRHGLVSNEEPQPPPKSDIVILKNYLNAQYYSEVGIGMPRQNFTVIFDTGSSNLWVPSSECYFSFDMGDVLIGGNSTGLCKSGCGAIVDSGTSLLTGPTAIVTEINWKIGIPRTTSKACKTVVSKFGRRIVDLLRKEMCDDIPTPMEESSVDCGELKSMPDVTFSIGDKKFDLKPEQYILKIGEGDATQCISGFSAMDVPPPGGPLWILGDIFMEAYHTVFDYGNMKIGFAEAA</sequence>
<evidence type="ECO:0000313" key="6">
    <source>
        <dbReference type="Proteomes" id="UP001231189"/>
    </source>
</evidence>
<dbReference type="PANTHER" id="PTHR47966">
    <property type="entry name" value="BETA-SITE APP-CLEAVING ENZYME, ISOFORM A-RELATED"/>
    <property type="match status" value="1"/>
</dbReference>
<evidence type="ECO:0000256" key="2">
    <source>
        <dbReference type="RuleBase" id="RU000454"/>
    </source>
</evidence>
<dbReference type="GO" id="GO:0004190">
    <property type="term" value="F:aspartic-type endopeptidase activity"/>
    <property type="evidence" value="ECO:0007669"/>
    <property type="project" value="UniProtKB-KW"/>
</dbReference>
<evidence type="ECO:0000313" key="5">
    <source>
        <dbReference type="EMBL" id="KAK1666212.1"/>
    </source>
</evidence>
<keyword evidence="2" id="KW-0064">Aspartyl protease</keyword>
<accession>A0AAD8SYG4</accession>
<proteinExistence type="inferred from homology"/>
<dbReference type="PANTHER" id="PTHR47966:SF4">
    <property type="entry name" value="OS01G0663400 PROTEIN"/>
    <property type="match status" value="1"/>
</dbReference>
<dbReference type="PRINTS" id="PR00792">
    <property type="entry name" value="PEPSIN"/>
</dbReference>
<dbReference type="InterPro" id="IPR001461">
    <property type="entry name" value="Aspartic_peptidase_A1"/>
</dbReference>
<reference evidence="5" key="1">
    <citation type="submission" date="2023-07" db="EMBL/GenBank/DDBJ databases">
        <title>A chromosome-level genome assembly of Lolium multiflorum.</title>
        <authorList>
            <person name="Chen Y."/>
            <person name="Copetti D."/>
            <person name="Kolliker R."/>
            <person name="Studer B."/>
        </authorList>
    </citation>
    <scope>NUCLEOTIDE SEQUENCE</scope>
    <source>
        <strain evidence="5">02402/16</strain>
        <tissue evidence="5">Leaf</tissue>
    </source>
</reference>
<evidence type="ECO:0000256" key="1">
    <source>
        <dbReference type="ARBA" id="ARBA00007447"/>
    </source>
</evidence>
<protein>
    <recommendedName>
        <fullName evidence="4">Peptidase A1 domain-containing protein</fullName>
    </recommendedName>
</protein>
<keyword evidence="2" id="KW-0378">Hydrolase</keyword>
<dbReference type="Gene3D" id="2.40.70.10">
    <property type="entry name" value="Acid Proteases"/>
    <property type="match status" value="2"/>
</dbReference>
<dbReference type="InterPro" id="IPR021109">
    <property type="entry name" value="Peptidase_aspartic_dom_sf"/>
</dbReference>
<evidence type="ECO:0000259" key="4">
    <source>
        <dbReference type="PROSITE" id="PS51767"/>
    </source>
</evidence>
<keyword evidence="3" id="KW-0732">Signal</keyword>
<dbReference type="InterPro" id="IPR033121">
    <property type="entry name" value="PEPTIDASE_A1"/>
</dbReference>
<comment type="caution">
    <text evidence="5">The sequence shown here is derived from an EMBL/GenBank/DDBJ whole genome shotgun (WGS) entry which is preliminary data.</text>
</comment>
<dbReference type="SUPFAM" id="SSF50630">
    <property type="entry name" value="Acid proteases"/>
    <property type="match status" value="1"/>
</dbReference>
<dbReference type="GO" id="GO:0006508">
    <property type="term" value="P:proteolysis"/>
    <property type="evidence" value="ECO:0007669"/>
    <property type="project" value="UniProtKB-KW"/>
</dbReference>
<feature type="domain" description="Peptidase A1" evidence="4">
    <location>
        <begin position="1"/>
        <end position="285"/>
    </location>
</feature>
<dbReference type="FunFam" id="2.40.70.10:FF:000044">
    <property type="entry name" value="Lysosomal aspartic protease"/>
    <property type="match status" value="1"/>
</dbReference>
<dbReference type="EMBL" id="JAUUTY010000003">
    <property type="protein sequence ID" value="KAK1666212.1"/>
    <property type="molecule type" value="Genomic_DNA"/>
</dbReference>
<dbReference type="PROSITE" id="PS00141">
    <property type="entry name" value="ASP_PROTEASE"/>
    <property type="match status" value="2"/>
</dbReference>
<organism evidence="5 6">
    <name type="scientific">Lolium multiflorum</name>
    <name type="common">Italian ryegrass</name>
    <name type="synonym">Lolium perenne subsp. multiflorum</name>
    <dbReference type="NCBI Taxonomy" id="4521"/>
    <lineage>
        <taxon>Eukaryota</taxon>
        <taxon>Viridiplantae</taxon>
        <taxon>Streptophyta</taxon>
        <taxon>Embryophyta</taxon>
        <taxon>Tracheophyta</taxon>
        <taxon>Spermatophyta</taxon>
        <taxon>Magnoliopsida</taxon>
        <taxon>Liliopsida</taxon>
        <taxon>Poales</taxon>
        <taxon>Poaceae</taxon>
        <taxon>BOP clade</taxon>
        <taxon>Pooideae</taxon>
        <taxon>Poodae</taxon>
        <taxon>Poeae</taxon>
        <taxon>Poeae Chloroplast Group 2 (Poeae type)</taxon>
        <taxon>Loliodinae</taxon>
        <taxon>Loliinae</taxon>
        <taxon>Lolium</taxon>
    </lineage>
</organism>